<dbReference type="PANTHER" id="PTHR12468">
    <property type="entry name" value="GPI MANNOSYLTRANSFERASE 2"/>
    <property type="match status" value="1"/>
</dbReference>
<evidence type="ECO:0000313" key="11">
    <source>
        <dbReference type="EMBL" id="MFB9906310.1"/>
    </source>
</evidence>
<comment type="caution">
    <text evidence="11">The sequence shown here is derived from an EMBL/GenBank/DDBJ whole genome shotgun (WGS) entry which is preliminary data.</text>
</comment>
<comment type="pathway">
    <text evidence="2">Glycolipid biosynthesis; glycosylphosphatidylinositol-anchor biosynthesis.</text>
</comment>
<sequence length="408" mass="42734">MTQVTAGSGPVSEVTGNSFPRLWQLPAKAGAIVAVLTPGALYLAVRQFAVLVLEWMAGANRMSAGSALLSWDGQWYLALAEHGYDGVGPGLVDAFHRRSAETPLAFFPGYPVLVRVLSELPGVGLVSGALAVSVVAGVVCSYGLVRLGQRISEQFGNRFTGRRLGLVLVVLFASSPMAVVLSMAYSEALFCALAVWALVMVVERHWLSAGVLCALAGLVRPSAAAVVAAVGVAAVIAIVRREDGWRPWAAAVIAPSGLAGYLAWVASRTGEWGGWFALQQRGWDSRFDGGAATLRFSVNALVSGRSVLEVATVVLLVAAIVLFALGVAQKLPVPLLVYAAVLMLMDYASNGLMSSKLRLLLPAFVLLVPIAVGLAKRRTGTVVGVLVAVASLSAWFGAYAITSWAYAI</sequence>
<evidence type="ECO:0000256" key="2">
    <source>
        <dbReference type="ARBA" id="ARBA00004687"/>
    </source>
</evidence>
<evidence type="ECO:0000256" key="8">
    <source>
        <dbReference type="ARBA" id="ARBA00022989"/>
    </source>
</evidence>
<feature type="transmembrane region" description="Helical" evidence="10">
    <location>
        <begin position="307"/>
        <end position="328"/>
    </location>
</feature>
<proteinExistence type="predicted"/>
<evidence type="ECO:0000256" key="7">
    <source>
        <dbReference type="ARBA" id="ARBA00022824"/>
    </source>
</evidence>
<dbReference type="EMBL" id="JBHLZU010000018">
    <property type="protein sequence ID" value="MFB9906310.1"/>
    <property type="molecule type" value="Genomic_DNA"/>
</dbReference>
<feature type="transmembrane region" description="Helical" evidence="10">
    <location>
        <begin position="248"/>
        <end position="266"/>
    </location>
</feature>
<feature type="transmembrane region" description="Helical" evidence="10">
    <location>
        <begin position="382"/>
        <end position="407"/>
    </location>
</feature>
<evidence type="ECO:0000256" key="6">
    <source>
        <dbReference type="ARBA" id="ARBA00022692"/>
    </source>
</evidence>
<comment type="subcellular location">
    <subcellularLocation>
        <location evidence="1">Endoplasmic reticulum membrane</location>
        <topology evidence="1">Multi-pass membrane protein</topology>
    </subcellularLocation>
</comment>
<keyword evidence="7" id="KW-0256">Endoplasmic reticulum</keyword>
<feature type="transmembrane region" description="Helical" evidence="10">
    <location>
        <begin position="359"/>
        <end position="375"/>
    </location>
</feature>
<evidence type="ECO:0000256" key="10">
    <source>
        <dbReference type="SAM" id="Phobius"/>
    </source>
</evidence>
<dbReference type="InterPro" id="IPR007315">
    <property type="entry name" value="PIG-V/Gpi18"/>
</dbReference>
<evidence type="ECO:0000256" key="9">
    <source>
        <dbReference type="ARBA" id="ARBA00023136"/>
    </source>
</evidence>
<evidence type="ECO:0000256" key="5">
    <source>
        <dbReference type="ARBA" id="ARBA00022679"/>
    </source>
</evidence>
<keyword evidence="3" id="KW-0337">GPI-anchor biosynthesis</keyword>
<evidence type="ECO:0000313" key="12">
    <source>
        <dbReference type="Proteomes" id="UP001589693"/>
    </source>
</evidence>
<feature type="transmembrane region" description="Helical" evidence="10">
    <location>
        <begin position="29"/>
        <end position="53"/>
    </location>
</feature>
<keyword evidence="9 10" id="KW-0472">Membrane</keyword>
<feature type="transmembrane region" description="Helical" evidence="10">
    <location>
        <begin position="166"/>
        <end position="199"/>
    </location>
</feature>
<name>A0ABV5ZZI0_9PSEU</name>
<protein>
    <recommendedName>
        <fullName evidence="13">Integral membrane protein</fullName>
    </recommendedName>
</protein>
<feature type="transmembrane region" description="Helical" evidence="10">
    <location>
        <begin position="123"/>
        <end position="145"/>
    </location>
</feature>
<evidence type="ECO:0000256" key="3">
    <source>
        <dbReference type="ARBA" id="ARBA00022502"/>
    </source>
</evidence>
<feature type="transmembrane region" description="Helical" evidence="10">
    <location>
        <begin position="205"/>
        <end position="236"/>
    </location>
</feature>
<keyword evidence="5" id="KW-0808">Transferase</keyword>
<gene>
    <name evidence="11" type="ORF">ACFFQA_20425</name>
</gene>
<evidence type="ECO:0000256" key="1">
    <source>
        <dbReference type="ARBA" id="ARBA00004477"/>
    </source>
</evidence>
<dbReference type="PANTHER" id="PTHR12468:SF2">
    <property type="entry name" value="GPI MANNOSYLTRANSFERASE 2"/>
    <property type="match status" value="1"/>
</dbReference>
<keyword evidence="6 10" id="KW-0812">Transmembrane</keyword>
<keyword evidence="4" id="KW-0328">Glycosyltransferase</keyword>
<keyword evidence="12" id="KW-1185">Reference proteome</keyword>
<evidence type="ECO:0008006" key="13">
    <source>
        <dbReference type="Google" id="ProtNLM"/>
    </source>
</evidence>
<organism evidence="11 12">
    <name type="scientific">Allokutzneria oryzae</name>
    <dbReference type="NCBI Taxonomy" id="1378989"/>
    <lineage>
        <taxon>Bacteria</taxon>
        <taxon>Bacillati</taxon>
        <taxon>Actinomycetota</taxon>
        <taxon>Actinomycetes</taxon>
        <taxon>Pseudonocardiales</taxon>
        <taxon>Pseudonocardiaceae</taxon>
        <taxon>Allokutzneria</taxon>
    </lineage>
</organism>
<evidence type="ECO:0000256" key="4">
    <source>
        <dbReference type="ARBA" id="ARBA00022676"/>
    </source>
</evidence>
<keyword evidence="8 10" id="KW-1133">Transmembrane helix</keyword>
<feature type="transmembrane region" description="Helical" evidence="10">
    <location>
        <begin position="335"/>
        <end position="353"/>
    </location>
</feature>
<reference evidence="11 12" key="1">
    <citation type="submission" date="2024-09" db="EMBL/GenBank/DDBJ databases">
        <authorList>
            <person name="Sun Q."/>
            <person name="Mori K."/>
        </authorList>
    </citation>
    <scope>NUCLEOTIDE SEQUENCE [LARGE SCALE GENOMIC DNA]</scope>
    <source>
        <strain evidence="11 12">TBRC 7907</strain>
    </source>
</reference>
<dbReference type="Proteomes" id="UP001589693">
    <property type="component" value="Unassembled WGS sequence"/>
</dbReference>
<accession>A0ABV5ZZI0</accession>